<keyword evidence="3" id="KW-1185">Reference proteome</keyword>
<organism evidence="2 3">
    <name type="scientific">Brassica carinata</name>
    <name type="common">Ethiopian mustard</name>
    <name type="synonym">Abyssinian cabbage</name>
    <dbReference type="NCBI Taxonomy" id="52824"/>
    <lineage>
        <taxon>Eukaryota</taxon>
        <taxon>Viridiplantae</taxon>
        <taxon>Streptophyta</taxon>
        <taxon>Embryophyta</taxon>
        <taxon>Tracheophyta</taxon>
        <taxon>Spermatophyta</taxon>
        <taxon>Magnoliopsida</taxon>
        <taxon>eudicotyledons</taxon>
        <taxon>Gunneridae</taxon>
        <taxon>Pentapetalae</taxon>
        <taxon>rosids</taxon>
        <taxon>malvids</taxon>
        <taxon>Brassicales</taxon>
        <taxon>Brassicaceae</taxon>
        <taxon>Brassiceae</taxon>
        <taxon>Brassica</taxon>
    </lineage>
</organism>
<name>A0A8X7PFS5_BRACI</name>
<proteinExistence type="predicted"/>
<dbReference type="EMBL" id="JAAMPC010000016">
    <property type="protein sequence ID" value="KAG2251614.1"/>
    <property type="molecule type" value="Genomic_DNA"/>
</dbReference>
<gene>
    <name evidence="2" type="ORF">Bca52824_081750</name>
</gene>
<evidence type="ECO:0000313" key="2">
    <source>
        <dbReference type="EMBL" id="KAG2251614.1"/>
    </source>
</evidence>
<evidence type="ECO:0000313" key="3">
    <source>
        <dbReference type="Proteomes" id="UP000886595"/>
    </source>
</evidence>
<comment type="caution">
    <text evidence="2">The sequence shown here is derived from an EMBL/GenBank/DDBJ whole genome shotgun (WGS) entry which is preliminary data.</text>
</comment>
<evidence type="ECO:0000256" key="1">
    <source>
        <dbReference type="SAM" id="MobiDB-lite"/>
    </source>
</evidence>
<dbReference type="Proteomes" id="UP000886595">
    <property type="component" value="Unassembled WGS sequence"/>
</dbReference>
<accession>A0A8X7PFS5</accession>
<reference evidence="2 3" key="1">
    <citation type="submission" date="2020-02" db="EMBL/GenBank/DDBJ databases">
        <authorList>
            <person name="Ma Q."/>
            <person name="Huang Y."/>
            <person name="Song X."/>
            <person name="Pei D."/>
        </authorList>
    </citation>
    <scope>NUCLEOTIDE SEQUENCE [LARGE SCALE GENOMIC DNA]</scope>
    <source>
        <strain evidence="2">Sxm20200214</strain>
        <tissue evidence="2">Leaf</tissue>
    </source>
</reference>
<sequence>MGSPNSENNYNSDESIGSSEGNSSHTDPTIYFRNLDLQYFVEEPLTMLNSYKILKNEFLGLLQYFQHRKSIEGLNHLRQSADGNFDNEAISVREKNTSISYPGKLIKSELRNV</sequence>
<feature type="region of interest" description="Disordered" evidence="1">
    <location>
        <begin position="1"/>
        <end position="27"/>
    </location>
</feature>
<dbReference type="AlphaFoldDB" id="A0A8X7PFS5"/>
<protein>
    <submittedName>
        <fullName evidence="2">Uncharacterized protein</fullName>
    </submittedName>
</protein>